<organism evidence="1 2">
    <name type="scientific">Tanacetum coccineum</name>
    <dbReference type="NCBI Taxonomy" id="301880"/>
    <lineage>
        <taxon>Eukaryota</taxon>
        <taxon>Viridiplantae</taxon>
        <taxon>Streptophyta</taxon>
        <taxon>Embryophyta</taxon>
        <taxon>Tracheophyta</taxon>
        <taxon>Spermatophyta</taxon>
        <taxon>Magnoliopsida</taxon>
        <taxon>eudicotyledons</taxon>
        <taxon>Gunneridae</taxon>
        <taxon>Pentapetalae</taxon>
        <taxon>asterids</taxon>
        <taxon>campanulids</taxon>
        <taxon>Asterales</taxon>
        <taxon>Asteraceae</taxon>
        <taxon>Asteroideae</taxon>
        <taxon>Anthemideae</taxon>
        <taxon>Anthemidinae</taxon>
        <taxon>Tanacetum</taxon>
    </lineage>
</organism>
<gene>
    <name evidence="1" type="ORF">Tco_1003178</name>
</gene>
<protein>
    <submittedName>
        <fullName evidence="1">Uncharacterized protein</fullName>
    </submittedName>
</protein>
<accession>A0ABQ5F8Q0</accession>
<evidence type="ECO:0000313" key="1">
    <source>
        <dbReference type="EMBL" id="GJT59645.1"/>
    </source>
</evidence>
<proteinExistence type="predicted"/>
<name>A0ABQ5F8Q0_9ASTR</name>
<evidence type="ECO:0000313" key="2">
    <source>
        <dbReference type="Proteomes" id="UP001151760"/>
    </source>
</evidence>
<sequence length="177" mass="19799">MATTISSDLLSKAIGKMIVRQSDVLSVGDLKPTDTNKAVKVKVYRKWATRNVTDHNPTAFCCILLDQKETKQDVKQVENVVMVKQKRISTQQPKVTPNAKQAHNVKRMLSARYKCRGLHRKDIILPSKRIRRRFKSLSGVVSIAGTDVATCRPGDKVEGDDELMELQDDVGKQLAPS</sequence>
<keyword evidence="2" id="KW-1185">Reference proteome</keyword>
<dbReference type="EMBL" id="BQNB010017128">
    <property type="protein sequence ID" value="GJT59645.1"/>
    <property type="molecule type" value="Genomic_DNA"/>
</dbReference>
<reference evidence="1" key="1">
    <citation type="journal article" date="2022" name="Int. J. Mol. Sci.">
        <title>Draft Genome of Tanacetum Coccineum: Genomic Comparison of Closely Related Tanacetum-Family Plants.</title>
        <authorList>
            <person name="Yamashiro T."/>
            <person name="Shiraishi A."/>
            <person name="Nakayama K."/>
            <person name="Satake H."/>
        </authorList>
    </citation>
    <scope>NUCLEOTIDE SEQUENCE</scope>
</reference>
<comment type="caution">
    <text evidence="1">The sequence shown here is derived from an EMBL/GenBank/DDBJ whole genome shotgun (WGS) entry which is preliminary data.</text>
</comment>
<dbReference type="Proteomes" id="UP001151760">
    <property type="component" value="Unassembled WGS sequence"/>
</dbReference>
<reference evidence="1" key="2">
    <citation type="submission" date="2022-01" db="EMBL/GenBank/DDBJ databases">
        <authorList>
            <person name="Yamashiro T."/>
            <person name="Shiraishi A."/>
            <person name="Satake H."/>
            <person name="Nakayama K."/>
        </authorList>
    </citation>
    <scope>NUCLEOTIDE SEQUENCE</scope>
</reference>